<keyword evidence="1" id="KW-0812">Transmembrane</keyword>
<keyword evidence="1" id="KW-1133">Transmembrane helix</keyword>
<organism evidence="2 3">
    <name type="scientific">Streptomonospora alba</name>
    <dbReference type="NCBI Taxonomy" id="183763"/>
    <lineage>
        <taxon>Bacteria</taxon>
        <taxon>Bacillati</taxon>
        <taxon>Actinomycetota</taxon>
        <taxon>Actinomycetes</taxon>
        <taxon>Streptosporangiales</taxon>
        <taxon>Nocardiopsidaceae</taxon>
        <taxon>Streptomonospora</taxon>
    </lineage>
</organism>
<gene>
    <name evidence="2" type="ORF">LP52_05050</name>
</gene>
<keyword evidence="3" id="KW-1185">Reference proteome</keyword>
<feature type="transmembrane region" description="Helical" evidence="1">
    <location>
        <begin position="235"/>
        <end position="256"/>
    </location>
</feature>
<feature type="transmembrane region" description="Helical" evidence="1">
    <location>
        <begin position="188"/>
        <end position="215"/>
    </location>
</feature>
<dbReference type="Proteomes" id="UP000031675">
    <property type="component" value="Unassembled WGS sequence"/>
</dbReference>
<evidence type="ECO:0000313" key="3">
    <source>
        <dbReference type="Proteomes" id="UP000031675"/>
    </source>
</evidence>
<dbReference type="STRING" id="183763.LP52_05050"/>
<evidence type="ECO:0000256" key="1">
    <source>
        <dbReference type="SAM" id="Phobius"/>
    </source>
</evidence>
<dbReference type="RefSeq" id="WP_040271451.1">
    <property type="nucleotide sequence ID" value="NZ_JROO01000009.1"/>
</dbReference>
<evidence type="ECO:0000313" key="2">
    <source>
        <dbReference type="EMBL" id="KIH99789.1"/>
    </source>
</evidence>
<dbReference type="AlphaFoldDB" id="A0A0C2FKC0"/>
<feature type="transmembrane region" description="Helical" evidence="1">
    <location>
        <begin position="163"/>
        <end position="181"/>
    </location>
</feature>
<feature type="transmembrane region" description="Helical" evidence="1">
    <location>
        <begin position="117"/>
        <end position="143"/>
    </location>
</feature>
<feature type="transmembrane region" description="Helical" evidence="1">
    <location>
        <begin position="66"/>
        <end position="90"/>
    </location>
</feature>
<accession>A0A0C2FKC0</accession>
<feature type="transmembrane region" description="Helical" evidence="1">
    <location>
        <begin position="12"/>
        <end position="34"/>
    </location>
</feature>
<reference evidence="3" key="1">
    <citation type="journal article" date="2015" name="Chem. Biol.">
        <title>Structure, bioactivity, and resistance mechanism of streptomonomicin, an unusual lasso Peptide from an understudied halophilic actinomycete.</title>
        <authorList>
            <person name="Metelev M."/>
            <person name="Tietz J.I."/>
            <person name="Melby J.O."/>
            <person name="Blair P.M."/>
            <person name="Zhu L."/>
            <person name="Livnat I."/>
            <person name="Severinov K."/>
            <person name="Mitchell D.A."/>
        </authorList>
    </citation>
    <scope>NUCLEOTIDE SEQUENCE [LARGE SCALE GENOMIC DNA]</scope>
    <source>
        <strain evidence="3">YIM 90003</strain>
    </source>
</reference>
<protein>
    <submittedName>
        <fullName evidence="2">Uncharacterized protein</fullName>
    </submittedName>
</protein>
<sequence length="262" mass="27229">MTSVVRSELTKITTLPSVLIATAALLLLAVVVLVQPLGMLADSLAGMRPDGTIEFFTGHRQQAEPVVLGLLVASSLQPGLFLPIIGAIIAGQEFRSGHLGVSVSVVPRRGKLVLGKVIATALYALIVGVVIAALSTFFMYLGVRDWNPGILWSAEALAGQGRFLLYAVTVTLVGFAITLLVRRTLVGIIAVTAIIALTMAQVFATVPAIDALLPLSAARNLLLEPTTNVLSASPLHGATVLTGWAAATVAGAAVAIRLRDAR</sequence>
<keyword evidence="1" id="KW-0472">Membrane</keyword>
<dbReference type="EMBL" id="JROO01000009">
    <property type="protein sequence ID" value="KIH99789.1"/>
    <property type="molecule type" value="Genomic_DNA"/>
</dbReference>
<proteinExistence type="predicted"/>
<name>A0A0C2FKC0_9ACTN</name>
<comment type="caution">
    <text evidence="2">The sequence shown here is derived from an EMBL/GenBank/DDBJ whole genome shotgun (WGS) entry which is preliminary data.</text>
</comment>